<evidence type="ECO:0000313" key="3">
    <source>
        <dbReference type="Proteomes" id="UP000189462"/>
    </source>
</evidence>
<feature type="signal peptide" evidence="1">
    <location>
        <begin position="1"/>
        <end position="20"/>
    </location>
</feature>
<proteinExistence type="predicted"/>
<keyword evidence="1" id="KW-0732">Signal</keyword>
<keyword evidence="3" id="KW-1185">Reference proteome</keyword>
<dbReference type="InterPro" id="IPR035923">
    <property type="entry name" value="TT1751-like_sf"/>
</dbReference>
<dbReference type="RefSeq" id="WP_077278196.1">
    <property type="nucleotide sequence ID" value="NZ_MVBK01000033.1"/>
</dbReference>
<evidence type="ECO:0000256" key="1">
    <source>
        <dbReference type="SAM" id="SignalP"/>
    </source>
</evidence>
<protein>
    <submittedName>
        <fullName evidence="2">DUF302 domain-containing protein</fullName>
    </submittedName>
</protein>
<accession>A0A1V3NLM4</accession>
<dbReference type="EMBL" id="MVBK01000033">
    <property type="protein sequence ID" value="OOG25960.1"/>
    <property type="molecule type" value="Genomic_DNA"/>
</dbReference>
<dbReference type="Proteomes" id="UP000189462">
    <property type="component" value="Unassembled WGS sequence"/>
</dbReference>
<dbReference type="SUPFAM" id="SSF103247">
    <property type="entry name" value="TT1751-like"/>
    <property type="match status" value="1"/>
</dbReference>
<name>A0A1V3NLM4_9GAMM</name>
<reference evidence="2 3" key="1">
    <citation type="submission" date="2017-02" db="EMBL/GenBank/DDBJ databases">
        <title>Genomic diversity within the haloalkaliphilic genus Thioalkalivibrio.</title>
        <authorList>
            <person name="Ahn A.-C."/>
            <person name="Meier-Kolthoff J."/>
            <person name="Overmars L."/>
            <person name="Richter M."/>
            <person name="Woyke T."/>
            <person name="Sorokin D.Y."/>
            <person name="Muyzer G."/>
        </authorList>
    </citation>
    <scope>NUCLEOTIDE SEQUENCE [LARGE SCALE GENOMIC DNA]</scope>
    <source>
        <strain evidence="2 3">ALJD</strain>
    </source>
</reference>
<dbReference type="OrthoDB" id="7363179at2"/>
<dbReference type="AlphaFoldDB" id="A0A1V3NLM4"/>
<feature type="chain" id="PRO_5012234587" evidence="1">
    <location>
        <begin position="21"/>
        <end position="164"/>
    </location>
</feature>
<dbReference type="Gene3D" id="3.30.310.70">
    <property type="entry name" value="TT1751-like domain"/>
    <property type="match status" value="1"/>
</dbReference>
<sequence>MKRLIVTVLVLLVTTAFVQATVAKEPDLETEHMRVYSIEGEFETYREALEMAITNRGIVVNNVAHIAAMLQRTAADVGGESIYKEGQAYEFCSAIISRRTMEADVHNIVFCPYIVVVYVTEAEPDRVYVSYRRPPLVGDEASQKSLQAVEDLLEEITQETLDAF</sequence>
<comment type="caution">
    <text evidence="2">The sequence shown here is derived from an EMBL/GenBank/DDBJ whole genome shotgun (WGS) entry which is preliminary data.</text>
</comment>
<dbReference type="STRING" id="108003.B1C78_05565"/>
<gene>
    <name evidence="2" type="ORF">B1C78_05565</name>
</gene>
<organism evidence="2 3">
    <name type="scientific">Thioalkalivibrio denitrificans</name>
    <dbReference type="NCBI Taxonomy" id="108003"/>
    <lineage>
        <taxon>Bacteria</taxon>
        <taxon>Pseudomonadati</taxon>
        <taxon>Pseudomonadota</taxon>
        <taxon>Gammaproteobacteria</taxon>
        <taxon>Chromatiales</taxon>
        <taxon>Ectothiorhodospiraceae</taxon>
        <taxon>Thioalkalivibrio</taxon>
    </lineage>
</organism>
<evidence type="ECO:0000313" key="2">
    <source>
        <dbReference type="EMBL" id="OOG25960.1"/>
    </source>
</evidence>